<dbReference type="RefSeq" id="WP_206055979.1">
    <property type="nucleotide sequence ID" value="NZ_JBHSNS010000001.1"/>
</dbReference>
<feature type="transmembrane region" description="Helical" evidence="4">
    <location>
        <begin position="20"/>
        <end position="43"/>
    </location>
</feature>
<dbReference type="Pfam" id="PF07732">
    <property type="entry name" value="Cu-oxidase_3"/>
    <property type="match status" value="1"/>
</dbReference>
<keyword evidence="4" id="KW-0812">Transmembrane</keyword>
<dbReference type="InterPro" id="IPR045087">
    <property type="entry name" value="Cu-oxidase_fam"/>
</dbReference>
<evidence type="ECO:0000313" key="8">
    <source>
        <dbReference type="Proteomes" id="UP001596072"/>
    </source>
</evidence>
<dbReference type="PROSITE" id="PS00080">
    <property type="entry name" value="MULTICOPPER_OXIDASE2"/>
    <property type="match status" value="1"/>
</dbReference>
<dbReference type="InterPro" id="IPR002355">
    <property type="entry name" value="Cu_oxidase_Cu_BS"/>
</dbReference>
<dbReference type="InterPro" id="IPR008972">
    <property type="entry name" value="Cupredoxin"/>
</dbReference>
<evidence type="ECO:0000259" key="5">
    <source>
        <dbReference type="Pfam" id="PF07731"/>
    </source>
</evidence>
<sequence length="511" mass="56399">MSATLRPPAAPPPGRRRRRWIRVVLSVLLLALVLMAAGVVLVVREVRTVVDTVGQVDFDRPLVVPRLAESRRDADGRRVFDLTMQRGRTDLGRPDPTPTWGVNGSYLGPTLRANRGEDVLVNVTNELGEDSTLHWHGMHLPPEMDGGPHQTVANGATWSPTWRVDQPAATLWYHPHPHGRTAEHVYRGVSGLFLVDDPAAAALALPKKYGVDDVPLIVQDKKFDGSELDESDAPFRNQGILGDQVLVNGTPGPYLDVTTERVRLRLLNGSNARIFNFHFADDRPYLLVGSDGGLLPEPVEVRSLELSPGERAEIVVDFEPGETTVLRSAPLDSSEDRAAGADDRFDILEVRAAGRLTASPPVPRRLAPAPDLGGEEVVTTRRFTLSGSSINGDDMDPERIDVVSEVDTTERWIVTNDNGYPHNFHIHDVQFQVETVDGDDPPPAYQGWQDTVLLPDRAEVALLVRFSDYTDPDTPYMYHCHLLRHEDQGMMGQFVVVRPGQEAGRPSGHAH</sequence>
<protein>
    <submittedName>
        <fullName evidence="7">Multicopper oxidase family protein</fullName>
    </submittedName>
</protein>
<evidence type="ECO:0000259" key="6">
    <source>
        <dbReference type="Pfam" id="PF07732"/>
    </source>
</evidence>
<dbReference type="Gene3D" id="2.60.40.420">
    <property type="entry name" value="Cupredoxins - blue copper proteins"/>
    <property type="match status" value="3"/>
</dbReference>
<keyword evidence="4" id="KW-1133">Transmembrane helix</keyword>
<feature type="domain" description="Plastocyanin-like" evidence="5">
    <location>
        <begin position="386"/>
        <end position="497"/>
    </location>
</feature>
<dbReference type="CDD" id="cd04232">
    <property type="entry name" value="CuRO_1_CueO_FtsP"/>
    <property type="match status" value="1"/>
</dbReference>
<dbReference type="Proteomes" id="UP001596072">
    <property type="component" value="Unassembled WGS sequence"/>
</dbReference>
<keyword evidence="8" id="KW-1185">Reference proteome</keyword>
<gene>
    <name evidence="7" type="ORF">ACFPQB_01565</name>
</gene>
<reference evidence="8" key="1">
    <citation type="journal article" date="2019" name="Int. J. Syst. Evol. Microbiol.">
        <title>The Global Catalogue of Microorganisms (GCM) 10K type strain sequencing project: providing services to taxonomists for standard genome sequencing and annotation.</title>
        <authorList>
            <consortium name="The Broad Institute Genomics Platform"/>
            <consortium name="The Broad Institute Genome Sequencing Center for Infectious Disease"/>
            <person name="Wu L."/>
            <person name="Ma J."/>
        </authorList>
    </citation>
    <scope>NUCLEOTIDE SEQUENCE [LARGE SCALE GENOMIC DNA]</scope>
    <source>
        <strain evidence="8">YIM 94188</strain>
    </source>
</reference>
<dbReference type="InterPro" id="IPR011707">
    <property type="entry name" value="Cu-oxidase-like_N"/>
</dbReference>
<proteinExistence type="inferred from homology"/>
<comment type="similarity">
    <text evidence="1">Belongs to the multicopper oxidase family.</text>
</comment>
<dbReference type="Pfam" id="PF07731">
    <property type="entry name" value="Cu-oxidase_2"/>
    <property type="match status" value="1"/>
</dbReference>
<evidence type="ECO:0000313" key="7">
    <source>
        <dbReference type="EMBL" id="MFC5727587.1"/>
    </source>
</evidence>
<comment type="caution">
    <text evidence="7">The sequence shown here is derived from an EMBL/GenBank/DDBJ whole genome shotgun (WGS) entry which is preliminary data.</text>
</comment>
<dbReference type="CDD" id="cd13890">
    <property type="entry name" value="CuRO_3_CueO_FtsP"/>
    <property type="match status" value="1"/>
</dbReference>
<accession>A0ABW0ZAK1</accession>
<dbReference type="SUPFAM" id="SSF49503">
    <property type="entry name" value="Cupredoxins"/>
    <property type="match status" value="3"/>
</dbReference>
<dbReference type="InterPro" id="IPR011706">
    <property type="entry name" value="Cu-oxidase_C"/>
</dbReference>
<feature type="domain" description="Plastocyanin-like" evidence="6">
    <location>
        <begin position="96"/>
        <end position="199"/>
    </location>
</feature>
<evidence type="ECO:0000256" key="1">
    <source>
        <dbReference type="ARBA" id="ARBA00010609"/>
    </source>
</evidence>
<name>A0ABW0ZAK1_9ACTN</name>
<evidence type="ECO:0000256" key="3">
    <source>
        <dbReference type="ARBA" id="ARBA00023002"/>
    </source>
</evidence>
<evidence type="ECO:0000256" key="4">
    <source>
        <dbReference type="SAM" id="Phobius"/>
    </source>
</evidence>
<dbReference type="PANTHER" id="PTHR48267">
    <property type="entry name" value="CUPREDOXIN SUPERFAMILY PROTEIN"/>
    <property type="match status" value="1"/>
</dbReference>
<dbReference type="PANTHER" id="PTHR48267:SF1">
    <property type="entry name" value="BILIRUBIN OXIDASE"/>
    <property type="match status" value="1"/>
</dbReference>
<evidence type="ECO:0000256" key="2">
    <source>
        <dbReference type="ARBA" id="ARBA00022723"/>
    </source>
</evidence>
<keyword evidence="4" id="KW-0472">Membrane</keyword>
<keyword evidence="2" id="KW-0479">Metal-binding</keyword>
<organism evidence="7 8">
    <name type="scientific">Nocardioides vastitatis</name>
    <dbReference type="NCBI Taxonomy" id="2568655"/>
    <lineage>
        <taxon>Bacteria</taxon>
        <taxon>Bacillati</taxon>
        <taxon>Actinomycetota</taxon>
        <taxon>Actinomycetes</taxon>
        <taxon>Propionibacteriales</taxon>
        <taxon>Nocardioidaceae</taxon>
        <taxon>Nocardioides</taxon>
    </lineage>
</organism>
<keyword evidence="3" id="KW-0560">Oxidoreductase</keyword>
<dbReference type="EMBL" id="JBHSNS010000001">
    <property type="protein sequence ID" value="MFC5727587.1"/>
    <property type="molecule type" value="Genomic_DNA"/>
</dbReference>
<dbReference type="CDD" id="cd13867">
    <property type="entry name" value="CuRO_2_CueO_FtsP"/>
    <property type="match status" value="1"/>
</dbReference>